<dbReference type="SUPFAM" id="SSF102198">
    <property type="entry name" value="Putative cyclase"/>
    <property type="match status" value="1"/>
</dbReference>
<accession>A0A1I4MY31</accession>
<keyword evidence="2" id="KW-1185">Reference proteome</keyword>
<dbReference type="OrthoDB" id="1118163at2"/>
<dbReference type="InterPro" id="IPR037175">
    <property type="entry name" value="KFase_sf"/>
</dbReference>
<reference evidence="2" key="1">
    <citation type="submission" date="2016-10" db="EMBL/GenBank/DDBJ databases">
        <authorList>
            <person name="Varghese N."/>
            <person name="Submissions S."/>
        </authorList>
    </citation>
    <scope>NUCLEOTIDE SEQUENCE [LARGE SCALE GENOMIC DNA]</scope>
    <source>
        <strain evidence="2">DSM 13327</strain>
    </source>
</reference>
<evidence type="ECO:0000313" key="2">
    <source>
        <dbReference type="Proteomes" id="UP000199520"/>
    </source>
</evidence>
<proteinExistence type="predicted"/>
<dbReference type="GO" id="GO:0004061">
    <property type="term" value="F:arylformamidase activity"/>
    <property type="evidence" value="ECO:0007669"/>
    <property type="project" value="InterPro"/>
</dbReference>
<dbReference type="GO" id="GO:0019441">
    <property type="term" value="P:L-tryptophan catabolic process to kynurenine"/>
    <property type="evidence" value="ECO:0007669"/>
    <property type="project" value="InterPro"/>
</dbReference>
<protein>
    <submittedName>
        <fullName evidence="1">Kynurenine formamidase</fullName>
    </submittedName>
</protein>
<sequence>MLIDLTLKMSKSDFITDDPSRKLGHFGTHCDVMNKEFLLENIKRAGKIIDISNIKDREVNITDINIEIEKNDFVIFKTDHLKINGYGAKEYQIKSAELSDSVIDFLIEKKVSLIGVDAPGLQKASKHGEVDQHCADHNIFVIENLCNIDTLYEKVKNNSFTVYCFPLNLLDSTGLSCRVIAEF</sequence>
<dbReference type="AlphaFoldDB" id="A0A1I4MY31"/>
<gene>
    <name evidence="1" type="ORF">SAMN04490355_103914</name>
</gene>
<dbReference type="PANTHER" id="PTHR31118">
    <property type="entry name" value="CYCLASE-LIKE PROTEIN 2"/>
    <property type="match status" value="1"/>
</dbReference>
<dbReference type="RefSeq" id="WP_090940617.1">
    <property type="nucleotide sequence ID" value="NZ_FOTS01000039.1"/>
</dbReference>
<organism evidence="1 2">
    <name type="scientific">Pelosinus propionicus DSM 13327</name>
    <dbReference type="NCBI Taxonomy" id="1123291"/>
    <lineage>
        <taxon>Bacteria</taxon>
        <taxon>Bacillati</taxon>
        <taxon>Bacillota</taxon>
        <taxon>Negativicutes</taxon>
        <taxon>Selenomonadales</taxon>
        <taxon>Sporomusaceae</taxon>
        <taxon>Pelosinus</taxon>
    </lineage>
</organism>
<evidence type="ECO:0000313" key="1">
    <source>
        <dbReference type="EMBL" id="SFM07997.1"/>
    </source>
</evidence>
<dbReference type="Pfam" id="PF04199">
    <property type="entry name" value="Cyclase"/>
    <property type="match status" value="1"/>
</dbReference>
<dbReference type="Proteomes" id="UP000199520">
    <property type="component" value="Unassembled WGS sequence"/>
</dbReference>
<dbReference type="Gene3D" id="3.50.30.50">
    <property type="entry name" value="Putative cyclase"/>
    <property type="match status" value="1"/>
</dbReference>
<dbReference type="EMBL" id="FOTS01000039">
    <property type="protein sequence ID" value="SFM07997.1"/>
    <property type="molecule type" value="Genomic_DNA"/>
</dbReference>
<dbReference type="STRING" id="1123291.SAMN04490355_103914"/>
<name>A0A1I4MY31_9FIRM</name>
<dbReference type="PANTHER" id="PTHR31118:SF32">
    <property type="entry name" value="KYNURENINE FORMAMIDASE"/>
    <property type="match status" value="1"/>
</dbReference>
<dbReference type="InterPro" id="IPR007325">
    <property type="entry name" value="KFase/CYL"/>
</dbReference>